<evidence type="ECO:0000259" key="1">
    <source>
        <dbReference type="Pfam" id="PF04073"/>
    </source>
</evidence>
<gene>
    <name evidence="2" type="ORF">FPL14_28625</name>
</gene>
<dbReference type="SUPFAM" id="SSF55826">
    <property type="entry name" value="YbaK/ProRS associated domain"/>
    <property type="match status" value="1"/>
</dbReference>
<dbReference type="Proteomes" id="UP000515679">
    <property type="component" value="Chromosome"/>
</dbReference>
<organism evidence="2 3">
    <name type="scientific">Cohnella cholangitidis</name>
    <dbReference type="NCBI Taxonomy" id="2598458"/>
    <lineage>
        <taxon>Bacteria</taxon>
        <taxon>Bacillati</taxon>
        <taxon>Bacillota</taxon>
        <taxon>Bacilli</taxon>
        <taxon>Bacillales</taxon>
        <taxon>Paenibacillaceae</taxon>
        <taxon>Cohnella</taxon>
    </lineage>
</organism>
<reference evidence="2 3" key="1">
    <citation type="submission" date="2019-07" db="EMBL/GenBank/DDBJ databases">
        <authorList>
            <person name="Kim J.K."/>
            <person name="Cheong H.-M."/>
            <person name="Choi Y."/>
            <person name="Hwang K.J."/>
            <person name="Lee S."/>
            <person name="Choi C."/>
        </authorList>
    </citation>
    <scope>NUCLEOTIDE SEQUENCE [LARGE SCALE GENOMIC DNA]</scope>
    <source>
        <strain evidence="2 3">KS 22</strain>
    </source>
</reference>
<feature type="domain" description="YbaK/aminoacyl-tRNA synthetase-associated" evidence="1">
    <location>
        <begin position="23"/>
        <end position="139"/>
    </location>
</feature>
<dbReference type="AlphaFoldDB" id="A0A7G5C659"/>
<dbReference type="Pfam" id="PF04073">
    <property type="entry name" value="tRNA_edit"/>
    <property type="match status" value="1"/>
</dbReference>
<proteinExistence type="predicted"/>
<keyword evidence="3" id="KW-1185">Reference proteome</keyword>
<dbReference type="GO" id="GO:0002161">
    <property type="term" value="F:aminoacyl-tRNA deacylase activity"/>
    <property type="evidence" value="ECO:0007669"/>
    <property type="project" value="InterPro"/>
</dbReference>
<dbReference type="PANTHER" id="PTHR30411:SF1">
    <property type="entry name" value="CYTOPLASMIC PROTEIN"/>
    <property type="match status" value="1"/>
</dbReference>
<name>A0A7G5C659_9BACL</name>
<dbReference type="EMBL" id="CP041969">
    <property type="protein sequence ID" value="QMV44693.1"/>
    <property type="molecule type" value="Genomic_DNA"/>
</dbReference>
<dbReference type="RefSeq" id="WP_182300982.1">
    <property type="nucleotide sequence ID" value="NZ_CP041969.1"/>
</dbReference>
<dbReference type="KEGG" id="cchl:FPL14_28625"/>
<sequence length="148" mass="16580">MYTMISLLKDQNCEHEIIRHEKTIQSAQEGADYFGIEIGQTAPTLVLKSEEGYFAIIISGDYGRIDFDILKPILKCNELKLAKPKEVEQLTGCIVGTVPLIGHNLPTIMDRQLHRFDYVYGGTGIPNSTLKISPDAVEKLNQVIAYVR</sequence>
<evidence type="ECO:0000313" key="3">
    <source>
        <dbReference type="Proteomes" id="UP000515679"/>
    </source>
</evidence>
<accession>A0A7G5C659</accession>
<dbReference type="PANTHER" id="PTHR30411">
    <property type="entry name" value="CYTOPLASMIC PROTEIN"/>
    <property type="match status" value="1"/>
</dbReference>
<evidence type="ECO:0000313" key="2">
    <source>
        <dbReference type="EMBL" id="QMV44693.1"/>
    </source>
</evidence>
<dbReference type="InterPro" id="IPR007214">
    <property type="entry name" value="YbaK/aa-tRNA-synth-assoc-dom"/>
</dbReference>
<protein>
    <submittedName>
        <fullName evidence="2">YbaK/EbsC family protein</fullName>
    </submittedName>
</protein>
<dbReference type="Gene3D" id="3.90.960.10">
    <property type="entry name" value="YbaK/aminoacyl-tRNA synthetase-associated domain"/>
    <property type="match status" value="1"/>
</dbReference>
<dbReference type="InterPro" id="IPR036754">
    <property type="entry name" value="YbaK/aa-tRNA-synt-asso_dom_sf"/>
</dbReference>